<protein>
    <recommendedName>
        <fullName evidence="6">SWIM-type domain-containing protein</fullName>
    </recommendedName>
</protein>
<dbReference type="SMART" id="SM00575">
    <property type="entry name" value="ZnF_PMZ"/>
    <property type="match status" value="1"/>
</dbReference>
<dbReference type="InterPro" id="IPR058594">
    <property type="entry name" value="PB1-like_dom_pln"/>
</dbReference>
<dbReference type="InterPro" id="IPR018289">
    <property type="entry name" value="MULE_transposase_dom"/>
</dbReference>
<proteinExistence type="predicted"/>
<reference evidence="7 8" key="1">
    <citation type="journal article" date="2023" name="Life. Sci Alliance">
        <title>Evolutionary insights into 3D genome organization and epigenetic landscape of Vigna mungo.</title>
        <authorList>
            <person name="Junaid A."/>
            <person name="Singh B."/>
            <person name="Bhatia S."/>
        </authorList>
    </citation>
    <scope>NUCLEOTIDE SEQUENCE [LARGE SCALE GENOMIC DNA]</scope>
    <source>
        <strain evidence="7">Urdbean</strain>
    </source>
</reference>
<dbReference type="EMBL" id="CP144694">
    <property type="protein sequence ID" value="WVZ03970.1"/>
    <property type="molecule type" value="Genomic_DNA"/>
</dbReference>
<dbReference type="Pfam" id="PF03108">
    <property type="entry name" value="DBD_Tnp_Mut"/>
    <property type="match status" value="1"/>
</dbReference>
<dbReference type="GO" id="GO:0008270">
    <property type="term" value="F:zinc ion binding"/>
    <property type="evidence" value="ECO:0007669"/>
    <property type="project" value="UniProtKB-KW"/>
</dbReference>
<evidence type="ECO:0000256" key="2">
    <source>
        <dbReference type="ARBA" id="ARBA00022771"/>
    </source>
</evidence>
<sequence>MENYGVEVVFHHGGKFLNDGSFGYRGGNTSTLMIDIDRWSYFEMLAILKEMGYRNVKEMWYSMGGRVLEDRIELITDDKGAMHVVNIALLNGKAHVFVVHKVSEPNYLLQLEYNVGEGEGKVIEGEGNIIEEDVEHGTEVDDEVGCTEATECGDDVEHVVEGDVQAAVVHDEVGGAEDVVPDEVGVVEDVVHDEVGGAEDVVDEVGGEQNVQDEVEVNSWIGSDEEAFVSEDDLVDDDVHAAEEVQNQDLEGSGSTSKFHKQARGLSDTDIYASDGSDEETQRTNQGHFGIFSEPANMKEYKWQLGTYFPDKIDFTDAVRTYGIHNGRKLKIFKNDKRRICVKCCGSQGKCPWYEYCGYRSSQSTWQLRKLIDRHTCSREFNIGLVTSKWLSGKLEKSMKSNPELNLKNLHSKFCQKWNIDVSRSTTTKAKAMATANIEGCFKQQYERLYDYAHEILRSNPGSTVQVKVDRVGEDVIFNRIYVCLKACKDSFVSCRPIIHMDGCFLKGKYGGELLTAVARDGNDQMCPLAYAVVEVENKDTWTWFLELLIDDLGGGASCSRCTFVSDQQKGLKLALQQLLPGVDQRFCVRHIYANFRKKYPGINLRQLLWKAASATNPQVWESIMRQMKNVNEDAFKHLFTIPPRSRFFARLACDTLVNNMCEGFNSVILEAREKPIITMLEDIRTYLMKRWAANREKITKFDGPICPKIKKRLQKELDKTQYWIPNWSGMQVFEIRHTSNLAEKVVVDVQKRECSCRKWTVSGIPCCHALTAMRFLNITPEDYLPNWFRTSTYEETYHPIIFPLNGPQLWERTEYPDILPPPNRVLPGRPKKKRRLESWEQKTDDTQLGQAGIPKRCSCCRQLGHRRPHCPQATQQQQPAPTTDPSQPSEQQDTTQSTQATEATQATDQPTPDPTQGTQEVGQPTQESHITEDQTTTGL</sequence>
<dbReference type="InterPro" id="IPR006564">
    <property type="entry name" value="Znf_PMZ"/>
</dbReference>
<organism evidence="7 8">
    <name type="scientific">Vigna mungo</name>
    <name type="common">Black gram</name>
    <name type="synonym">Phaseolus mungo</name>
    <dbReference type="NCBI Taxonomy" id="3915"/>
    <lineage>
        <taxon>Eukaryota</taxon>
        <taxon>Viridiplantae</taxon>
        <taxon>Streptophyta</taxon>
        <taxon>Embryophyta</taxon>
        <taxon>Tracheophyta</taxon>
        <taxon>Spermatophyta</taxon>
        <taxon>Magnoliopsida</taxon>
        <taxon>eudicotyledons</taxon>
        <taxon>Gunneridae</taxon>
        <taxon>Pentapetalae</taxon>
        <taxon>rosids</taxon>
        <taxon>fabids</taxon>
        <taxon>Fabales</taxon>
        <taxon>Fabaceae</taxon>
        <taxon>Papilionoideae</taxon>
        <taxon>50 kb inversion clade</taxon>
        <taxon>NPAAA clade</taxon>
        <taxon>indigoferoid/millettioid clade</taxon>
        <taxon>Phaseoleae</taxon>
        <taxon>Vigna</taxon>
    </lineage>
</organism>
<dbReference type="PROSITE" id="PS50966">
    <property type="entry name" value="ZF_SWIM"/>
    <property type="match status" value="1"/>
</dbReference>
<dbReference type="InterPro" id="IPR004332">
    <property type="entry name" value="Transposase_MuDR"/>
</dbReference>
<dbReference type="InterPro" id="IPR007527">
    <property type="entry name" value="Znf_SWIM"/>
</dbReference>
<dbReference type="PANTHER" id="PTHR31973">
    <property type="entry name" value="POLYPROTEIN, PUTATIVE-RELATED"/>
    <property type="match status" value="1"/>
</dbReference>
<evidence type="ECO:0000313" key="8">
    <source>
        <dbReference type="Proteomes" id="UP001374535"/>
    </source>
</evidence>
<gene>
    <name evidence="7" type="ORF">V8G54_024776</name>
</gene>
<dbReference type="AlphaFoldDB" id="A0AAQ3N7Q3"/>
<keyword evidence="8" id="KW-1185">Reference proteome</keyword>
<evidence type="ECO:0000256" key="3">
    <source>
        <dbReference type="ARBA" id="ARBA00022833"/>
    </source>
</evidence>
<evidence type="ECO:0000256" key="4">
    <source>
        <dbReference type="PROSITE-ProRule" id="PRU00325"/>
    </source>
</evidence>
<feature type="region of interest" description="Disordered" evidence="5">
    <location>
        <begin position="871"/>
        <end position="940"/>
    </location>
</feature>
<accession>A0AAQ3N7Q3</accession>
<feature type="domain" description="SWIM-type" evidence="6">
    <location>
        <begin position="744"/>
        <end position="778"/>
    </location>
</feature>
<dbReference type="Proteomes" id="UP001374535">
    <property type="component" value="Chromosome 7"/>
</dbReference>
<keyword evidence="2 4" id="KW-0863">Zinc-finger</keyword>
<dbReference type="PANTHER" id="PTHR31973:SF187">
    <property type="entry name" value="MUTATOR TRANSPOSASE MUDRA PROTEIN"/>
    <property type="match status" value="1"/>
</dbReference>
<keyword evidence="1" id="KW-0479">Metal-binding</keyword>
<name>A0AAQ3N7Q3_VIGMU</name>
<evidence type="ECO:0000256" key="1">
    <source>
        <dbReference type="ARBA" id="ARBA00022723"/>
    </source>
</evidence>
<feature type="compositionally biased region" description="Polar residues" evidence="5">
    <location>
        <begin position="921"/>
        <end position="940"/>
    </location>
</feature>
<feature type="region of interest" description="Disordered" evidence="5">
    <location>
        <begin position="815"/>
        <end position="852"/>
    </location>
</feature>
<dbReference type="Pfam" id="PF26130">
    <property type="entry name" value="PB1-like"/>
    <property type="match status" value="1"/>
</dbReference>
<evidence type="ECO:0000256" key="5">
    <source>
        <dbReference type="SAM" id="MobiDB-lite"/>
    </source>
</evidence>
<dbReference type="Pfam" id="PF04434">
    <property type="entry name" value="SWIM"/>
    <property type="match status" value="1"/>
</dbReference>
<evidence type="ECO:0000313" key="7">
    <source>
        <dbReference type="EMBL" id="WVZ03970.1"/>
    </source>
</evidence>
<feature type="compositionally biased region" description="Low complexity" evidence="5">
    <location>
        <begin position="872"/>
        <end position="920"/>
    </location>
</feature>
<keyword evidence="3" id="KW-0862">Zinc</keyword>
<dbReference type="Pfam" id="PF10551">
    <property type="entry name" value="MULE"/>
    <property type="match status" value="1"/>
</dbReference>
<feature type="compositionally biased region" description="Basic and acidic residues" evidence="5">
    <location>
        <begin position="837"/>
        <end position="846"/>
    </location>
</feature>
<evidence type="ECO:0000259" key="6">
    <source>
        <dbReference type="PROSITE" id="PS50966"/>
    </source>
</evidence>